<evidence type="ECO:0000259" key="6">
    <source>
        <dbReference type="Pfam" id="PF13664"/>
    </source>
</evidence>
<sequence length="141" mass="14811">MSWKARLALLAAALWWGSLGAIGFLAVPLLFANASSPAVAGNLAGHLFSGQAWLSLGCGVVLLLSARDAEGRATLAWGRGATGFVLAGLLAALLQEFAIAPRILARENLAFWHAAGTAAYGLQWVCALVVLWKLAAWREQT</sequence>
<keyword evidence="8" id="KW-1185">Reference proteome</keyword>
<feature type="transmembrane region" description="Helical" evidence="5">
    <location>
        <begin position="50"/>
        <end position="69"/>
    </location>
</feature>
<evidence type="ECO:0000256" key="1">
    <source>
        <dbReference type="ARBA" id="ARBA00004370"/>
    </source>
</evidence>
<dbReference type="GO" id="GO:0016020">
    <property type="term" value="C:membrane"/>
    <property type="evidence" value="ECO:0007669"/>
    <property type="project" value="UniProtKB-SubCell"/>
</dbReference>
<keyword evidence="2 5" id="KW-0812">Transmembrane</keyword>
<evidence type="ECO:0000256" key="5">
    <source>
        <dbReference type="SAM" id="Phobius"/>
    </source>
</evidence>
<protein>
    <submittedName>
        <fullName evidence="7">DUF4149 domain-containing protein</fullName>
    </submittedName>
</protein>
<evidence type="ECO:0000256" key="3">
    <source>
        <dbReference type="ARBA" id="ARBA00022989"/>
    </source>
</evidence>
<keyword evidence="3 5" id="KW-1133">Transmembrane helix</keyword>
<feature type="transmembrane region" description="Helical" evidence="5">
    <location>
        <begin position="110"/>
        <end position="132"/>
    </location>
</feature>
<accession>A0A934TSF8</accession>
<feature type="domain" description="TMEM205-like" evidence="6">
    <location>
        <begin position="10"/>
        <end position="105"/>
    </location>
</feature>
<dbReference type="EMBL" id="JAEPWM010000003">
    <property type="protein sequence ID" value="MBK6006493.1"/>
    <property type="molecule type" value="Genomic_DNA"/>
</dbReference>
<evidence type="ECO:0000313" key="8">
    <source>
        <dbReference type="Proteomes" id="UP000630528"/>
    </source>
</evidence>
<dbReference type="AlphaFoldDB" id="A0A934TSF8"/>
<dbReference type="Proteomes" id="UP000630528">
    <property type="component" value="Unassembled WGS sequence"/>
</dbReference>
<evidence type="ECO:0000256" key="4">
    <source>
        <dbReference type="ARBA" id="ARBA00023136"/>
    </source>
</evidence>
<proteinExistence type="predicted"/>
<comment type="caution">
    <text evidence="7">The sequence shown here is derived from an EMBL/GenBank/DDBJ whole genome shotgun (WGS) entry which is preliminary data.</text>
</comment>
<evidence type="ECO:0000313" key="7">
    <source>
        <dbReference type="EMBL" id="MBK6006493.1"/>
    </source>
</evidence>
<dbReference type="Pfam" id="PF13664">
    <property type="entry name" value="DUF4149"/>
    <property type="match status" value="1"/>
</dbReference>
<reference evidence="7" key="2">
    <citation type="submission" date="2021-01" db="EMBL/GenBank/DDBJ databases">
        <authorList>
            <person name="Kang M."/>
        </authorList>
    </citation>
    <scope>NUCLEOTIDE SEQUENCE</scope>
    <source>
        <strain evidence="7">KACC 17527</strain>
    </source>
</reference>
<feature type="transmembrane region" description="Helical" evidence="5">
    <location>
        <begin position="81"/>
        <end position="104"/>
    </location>
</feature>
<name>A0A934TSF8_9BURK</name>
<gene>
    <name evidence="7" type="ORF">JJB11_10355</name>
</gene>
<reference evidence="7" key="1">
    <citation type="journal article" date="2012" name="J. Microbiol. Biotechnol.">
        <title>Ramlibacter ginsenosidimutans sp. nov., with ginsenoside-converting activity.</title>
        <authorList>
            <person name="Wang L."/>
            <person name="An D.S."/>
            <person name="Kim S.G."/>
            <person name="Jin F.X."/>
            <person name="Kim S.C."/>
            <person name="Lee S.T."/>
            <person name="Im W.T."/>
        </authorList>
    </citation>
    <scope>NUCLEOTIDE SEQUENCE</scope>
    <source>
        <strain evidence="7">KACC 17527</strain>
    </source>
</reference>
<dbReference type="InterPro" id="IPR025423">
    <property type="entry name" value="TMEM205-like"/>
</dbReference>
<organism evidence="7 8">
    <name type="scientific">Ramlibacter ginsenosidimutans</name>
    <dbReference type="NCBI Taxonomy" id="502333"/>
    <lineage>
        <taxon>Bacteria</taxon>
        <taxon>Pseudomonadati</taxon>
        <taxon>Pseudomonadota</taxon>
        <taxon>Betaproteobacteria</taxon>
        <taxon>Burkholderiales</taxon>
        <taxon>Comamonadaceae</taxon>
        <taxon>Ramlibacter</taxon>
    </lineage>
</organism>
<evidence type="ECO:0000256" key="2">
    <source>
        <dbReference type="ARBA" id="ARBA00022692"/>
    </source>
</evidence>
<keyword evidence="4 5" id="KW-0472">Membrane</keyword>
<dbReference type="RefSeq" id="WP_201169902.1">
    <property type="nucleotide sequence ID" value="NZ_JAEPWM010000003.1"/>
</dbReference>
<comment type="subcellular location">
    <subcellularLocation>
        <location evidence="1">Membrane</location>
    </subcellularLocation>
</comment>